<name>A0AC34FWF8_9BILA</name>
<protein>
    <submittedName>
        <fullName evidence="2">Uncharacterized protein</fullName>
    </submittedName>
</protein>
<dbReference type="Proteomes" id="UP000887579">
    <property type="component" value="Unplaced"/>
</dbReference>
<accession>A0AC34FWF8</accession>
<evidence type="ECO:0000313" key="1">
    <source>
        <dbReference type="Proteomes" id="UP000887579"/>
    </source>
</evidence>
<proteinExistence type="predicted"/>
<evidence type="ECO:0000313" key="2">
    <source>
        <dbReference type="WBParaSite" id="ES5_v2.g21664.t1"/>
    </source>
</evidence>
<reference evidence="2" key="1">
    <citation type="submission" date="2022-11" db="UniProtKB">
        <authorList>
            <consortium name="WormBaseParasite"/>
        </authorList>
    </citation>
    <scope>IDENTIFICATION</scope>
</reference>
<dbReference type="WBParaSite" id="ES5_v2.g21664.t1">
    <property type="protein sequence ID" value="ES5_v2.g21664.t1"/>
    <property type="gene ID" value="ES5_v2.g21664"/>
</dbReference>
<organism evidence="1 2">
    <name type="scientific">Panagrolaimus sp. ES5</name>
    <dbReference type="NCBI Taxonomy" id="591445"/>
    <lineage>
        <taxon>Eukaryota</taxon>
        <taxon>Metazoa</taxon>
        <taxon>Ecdysozoa</taxon>
        <taxon>Nematoda</taxon>
        <taxon>Chromadorea</taxon>
        <taxon>Rhabditida</taxon>
        <taxon>Tylenchina</taxon>
        <taxon>Panagrolaimomorpha</taxon>
        <taxon>Panagrolaimoidea</taxon>
        <taxon>Panagrolaimidae</taxon>
        <taxon>Panagrolaimus</taxon>
    </lineage>
</organism>
<sequence length="1014" mass="115167">AFCFDKRGVLMVCKKLQLKKYNLIMFILSNGRIRSKANIEIRVIEKQKVLMSENLVSYVPENVKSPIHLLKLPTMIHNHSTKYWITDKFMNEFFYLNSSSGILSTSKSFDREKRSLYTIPISAKSSDNEITNISVNVFIDDEDDNEMSNEKLEVIISSPKPLFTGIISRIYPVDVDEVFAPSCTPIEVVSNHMIEITSNCSLIANETPMGKSTFEATFNSNITYKIETNFLLTNDEISQNSIIVEMYGSRRAVADFMQKLQTSIPDMVVHYQGANFYSNHTCQLFISVLSQSGIVLPPAETLRILDNFISKKSKVLDIINYRSIVSLCDSYPCGTQTCQQSKSMTNEWETFRSINKLWTMPQMHGIVKCENKAFGKMNEKEQICGKDKCYNGICMDNLICVCNANYYGDTCESKVYTFGKNSYLKYEPILPVTHLTIHLLTKESHGLLLFSQSKTSNVTFILDFFNGKLRMISISGTKRASVVLQETINDSHWHKIIIAFQQTGTISAVIENCEGDECFACQKTNCFGIIPSVLLDSTIFIGGLNNENLNLIETTQMSSASLKACLKIVEINKKSTIEFEEQNMLSNCPLLTSNNYCDSTEAKMSCQKGNCINEWEDYKCFCEDGFESPSCNMDDYTVTLNNAQIRLELSAFIRQELIFSHFKNSKVEHSNNNFLEEEVKNLSTLIPCDSIEDTAAESDEYLKDRLDGNAIQWLEIDIRTADTFANIFSMKYGPQHASLKLINGTLHYGVYYLNKLIVEIIAEKFISDSKWHRIGIEVSFDGKFIRLIIDGVNKEVESAIAFPRMIFRGLDYIDFGASGNESFHGCFRRLIINHQIQLLYPKMRSLSRQYFITSLLTNKNTLQKGCEAEFICDNSITNFGCNGMDAKTRFTIIAVLAKNRQSFMTNVNPAYSDGSTDNLHIYDDAVTTTMTDTEQFTPVHISVKPPVMPRRKLSSKTTKIDKMENDENTLKKNPYKSRFFRPSEEYGLVSSGYALPISANNFSINQLKEIETGH</sequence>